<evidence type="ECO:0000313" key="1">
    <source>
        <dbReference type="EMBL" id="KAL3581527.1"/>
    </source>
</evidence>
<comment type="caution">
    <text evidence="1">The sequence shown here is derived from an EMBL/GenBank/DDBJ whole genome shotgun (WGS) entry which is preliminary data.</text>
</comment>
<organism evidence="1 2">
    <name type="scientific">Populus alba</name>
    <name type="common">White poplar</name>
    <dbReference type="NCBI Taxonomy" id="43335"/>
    <lineage>
        <taxon>Eukaryota</taxon>
        <taxon>Viridiplantae</taxon>
        <taxon>Streptophyta</taxon>
        <taxon>Embryophyta</taxon>
        <taxon>Tracheophyta</taxon>
        <taxon>Spermatophyta</taxon>
        <taxon>Magnoliopsida</taxon>
        <taxon>eudicotyledons</taxon>
        <taxon>Gunneridae</taxon>
        <taxon>Pentapetalae</taxon>
        <taxon>rosids</taxon>
        <taxon>fabids</taxon>
        <taxon>Malpighiales</taxon>
        <taxon>Salicaceae</taxon>
        <taxon>Saliceae</taxon>
        <taxon>Populus</taxon>
    </lineage>
</organism>
<keyword evidence="2" id="KW-1185">Reference proteome</keyword>
<proteinExistence type="predicted"/>
<gene>
    <name evidence="1" type="ORF">D5086_015859</name>
</gene>
<evidence type="ECO:0000313" key="2">
    <source>
        <dbReference type="Proteomes" id="UP000309997"/>
    </source>
</evidence>
<protein>
    <submittedName>
        <fullName evidence="1">Uncharacterized protein</fullName>
    </submittedName>
</protein>
<accession>A0ACC4BTQ8</accession>
<name>A0ACC4BTQ8_POPAL</name>
<sequence length="81" mass="9126">MRAPVMAKPTRKGQLRFHSLLKNTGHGSNFLILLFFDSLFYVQPILSYSQSRPALGYLSDVLVVVGFCSLALWASVHEREV</sequence>
<dbReference type="EMBL" id="RCHU02000008">
    <property type="protein sequence ID" value="KAL3581527.1"/>
    <property type="molecule type" value="Genomic_DNA"/>
</dbReference>
<dbReference type="Proteomes" id="UP000309997">
    <property type="component" value="Unassembled WGS sequence"/>
</dbReference>
<reference evidence="1 2" key="1">
    <citation type="journal article" date="2024" name="Plant Biotechnol. J.">
        <title>Genome and CRISPR/Cas9 system of a widespread forest tree (Populus alba) in the world.</title>
        <authorList>
            <person name="Liu Y.J."/>
            <person name="Jiang P.F."/>
            <person name="Han X.M."/>
            <person name="Li X.Y."/>
            <person name="Wang H.M."/>
            <person name="Wang Y.J."/>
            <person name="Wang X.X."/>
            <person name="Zeng Q.Y."/>
        </authorList>
    </citation>
    <scope>NUCLEOTIDE SEQUENCE [LARGE SCALE GENOMIC DNA]</scope>
    <source>
        <strain evidence="2">cv. PAL-ZL1</strain>
    </source>
</reference>